<dbReference type="AlphaFoldDB" id="A3MW26"/>
<dbReference type="STRING" id="410359.Pcal_1423"/>
<evidence type="ECO:0000313" key="1">
    <source>
        <dbReference type="EMBL" id="ABO08843.1"/>
    </source>
</evidence>
<proteinExistence type="predicted"/>
<keyword evidence="2" id="KW-1185">Reference proteome</keyword>
<gene>
    <name evidence="1" type="ordered locus">Pcal_1423</name>
</gene>
<dbReference type="Pfam" id="PF22271">
    <property type="entry name" value="DUF6955"/>
    <property type="match status" value="1"/>
</dbReference>
<dbReference type="HOGENOM" id="CLU_2044764_0_0_2"/>
<reference evidence="1" key="1">
    <citation type="submission" date="2007-02" db="EMBL/GenBank/DDBJ databases">
        <title>Complete sequence of Pyrobaculum calidifontis JCM 11548.</title>
        <authorList>
            <consortium name="US DOE Joint Genome Institute"/>
            <person name="Copeland A."/>
            <person name="Lucas S."/>
            <person name="Lapidus A."/>
            <person name="Barry K."/>
            <person name="Glavina del Rio T."/>
            <person name="Dalin E."/>
            <person name="Tice H."/>
            <person name="Pitluck S."/>
            <person name="Chain P."/>
            <person name="Malfatti S."/>
            <person name="Shin M."/>
            <person name="Vergez L."/>
            <person name="Schmutz J."/>
            <person name="Larimer F."/>
            <person name="Land M."/>
            <person name="Hauser L."/>
            <person name="Kyrpides N."/>
            <person name="Mikhailova N."/>
            <person name="Cozen A.E."/>
            <person name="Fitz-Gibbon S.T."/>
            <person name="House C.H."/>
            <person name="Saltikov C."/>
            <person name="Lowe T.M."/>
            <person name="Richardson P."/>
        </authorList>
    </citation>
    <scope>NUCLEOTIDE SEQUENCE [LARGE SCALE GENOMIC DNA]</scope>
    <source>
        <strain evidence="1">JCM 11548</strain>
    </source>
</reference>
<dbReference type="GeneID" id="4909249"/>
<dbReference type="InterPro" id="IPR054230">
    <property type="entry name" value="DUF6955"/>
</dbReference>
<dbReference type="EMBL" id="CP000561">
    <property type="protein sequence ID" value="ABO08843.1"/>
    <property type="molecule type" value="Genomic_DNA"/>
</dbReference>
<name>A3MW26_PYRCJ</name>
<dbReference type="OrthoDB" id="25836at2157"/>
<dbReference type="eggNOG" id="arCOG02617">
    <property type="taxonomic scope" value="Archaea"/>
</dbReference>
<dbReference type="KEGG" id="pcl:Pcal_1423"/>
<organism evidence="1 2">
    <name type="scientific">Pyrobaculum calidifontis (strain DSM 21063 / JCM 11548 / VA1)</name>
    <dbReference type="NCBI Taxonomy" id="410359"/>
    <lineage>
        <taxon>Archaea</taxon>
        <taxon>Thermoproteota</taxon>
        <taxon>Thermoprotei</taxon>
        <taxon>Thermoproteales</taxon>
        <taxon>Thermoproteaceae</taxon>
        <taxon>Pyrobaculum</taxon>
    </lineage>
</organism>
<dbReference type="Proteomes" id="UP000001431">
    <property type="component" value="Chromosome"/>
</dbReference>
<accession>A3MW26</accession>
<evidence type="ECO:0000313" key="2">
    <source>
        <dbReference type="Proteomes" id="UP000001431"/>
    </source>
</evidence>
<dbReference type="RefSeq" id="WP_011850101.1">
    <property type="nucleotide sequence ID" value="NC_009073.1"/>
</dbReference>
<protein>
    <submittedName>
        <fullName evidence="1">Uncharacterized protein</fullName>
    </submittedName>
</protein>
<sequence>MTYKFALVLDEKRLERIKGTPLESLIKSSFGGRVKTLDFEVPEDVAKRILSEFPAARVDSRGYIEDVPVAFRKAVFEAVAKHKSTGREVWDEVFSRLEEIKQMAAKEKEYLPPPE</sequence>